<reference evidence="1" key="1">
    <citation type="journal article" date="2022" name="bioRxiv">
        <title>Population genetic analysis of Ophidiomyces ophidiicola, the causative agent of snake fungal disease, indicates recent introductions to the USA.</title>
        <authorList>
            <person name="Ladner J.T."/>
            <person name="Palmer J.M."/>
            <person name="Ettinger C.L."/>
            <person name="Stajich J.E."/>
            <person name="Farrell T.M."/>
            <person name="Glorioso B.M."/>
            <person name="Lawson B."/>
            <person name="Price S.J."/>
            <person name="Stengle A.G."/>
            <person name="Grear D.A."/>
            <person name="Lorch J.M."/>
        </authorList>
    </citation>
    <scope>NUCLEOTIDE SEQUENCE</scope>
    <source>
        <strain evidence="1">NWHC 24266-5</strain>
    </source>
</reference>
<name>A0ACB8UZB3_9EURO</name>
<gene>
    <name evidence="1" type="ORF">LOY88_003559</name>
</gene>
<protein>
    <submittedName>
        <fullName evidence="1">Uncharacterized protein</fullName>
    </submittedName>
</protein>
<sequence length="959" mass="106376">MASVAHTYGPTCLLYEPPEHEQAGPDLNTAVPPPPKVRAQYFYISSLPIDDPLTAIPPPSGSLDISKLPSRPFSARDNIALEQAWQALRNSAGGEPGSGEYLREASGRLPLRYILPRGKENDVSGRQSLGAFPENRSGPHSKPLTRLPLDGEFYRNNQGGFITSANGPSLSSDNLLSCERTTQDFASLSTPPQMNRNSFPDGEEDASEDSGRSTPLLMRNLDDTNISGSPFIRAPIRDREDRRPKPLKISKDTMAMDQSGGFSTSPTNIENELSENDTTDDGDGDAPDATVTVGASRLHLVEFPKLQMKPIYWNPVQDISPVIRGTWFYKNSMLPVEPEVANQLEAGYTYLKPWTETWQDELNSCVESGAAAELKIAHKLWPVDNTKAAKRSETRPDPGVDGPASGSINGGRLTFEENFAAGASYGREAATKLYQSSSVIYVDSSEAQILRPSLLPSVASNRRPLGAIRKGRQIGILVVRGFDRRSWDELHPPKPVSANVMNFVKMQKAAMREANSRRQICYACQMEERKPEVGDLVLVIHGIGQKLSERVESFHFTHSINSFRRQVNLELGSNSVWPNMRPDLENIMVLPVNWRSTLSLEDTDVGEAIEDQTNSNHFGLKDITPETIPSVRNLISDVILDIPYYLSHHKPKMIRAVIREANRIYRLWCQNNPGFQNNGRVHLIAHSLGSVMATDILSQQPTKLPTIDFSKCEISEAIFEFDTTNAFFCGSPVGLFLLLHKSSILPRKGRNKPDCDEHDASDPWLTGRTGTYGCLAVDNLYNILHETDPIAYRLNAAIDSDLANSLKPASVPTSSTSFFQSIGSVFRWSSKPQPTKIDIPSHSAAGPSTANHQLYQSQRPNTFQKLPSTIEMDTHDFTREEIAEKRMFLVNDNGQVDYYISGGGGPLNIQYLNMLSAHSSYWILPDFVRFIVVEIGRKAGRSGTLLALRAEKKKGWKKK</sequence>
<organism evidence="1">
    <name type="scientific">Ophidiomyces ophidiicola</name>
    <dbReference type="NCBI Taxonomy" id="1387563"/>
    <lineage>
        <taxon>Eukaryota</taxon>
        <taxon>Fungi</taxon>
        <taxon>Dikarya</taxon>
        <taxon>Ascomycota</taxon>
        <taxon>Pezizomycotina</taxon>
        <taxon>Eurotiomycetes</taxon>
        <taxon>Eurotiomycetidae</taxon>
        <taxon>Onygenales</taxon>
        <taxon>Onygenaceae</taxon>
        <taxon>Ophidiomyces</taxon>
    </lineage>
</organism>
<dbReference type="EMBL" id="JALBCA010000047">
    <property type="protein sequence ID" value="KAI2386541.1"/>
    <property type="molecule type" value="Genomic_DNA"/>
</dbReference>
<comment type="caution">
    <text evidence="1">The sequence shown here is derived from an EMBL/GenBank/DDBJ whole genome shotgun (WGS) entry which is preliminary data.</text>
</comment>
<evidence type="ECO:0000313" key="1">
    <source>
        <dbReference type="EMBL" id="KAI2386541.1"/>
    </source>
</evidence>
<proteinExistence type="predicted"/>
<accession>A0ACB8UZB3</accession>